<evidence type="ECO:0008006" key="5">
    <source>
        <dbReference type="Google" id="ProtNLM"/>
    </source>
</evidence>
<proteinExistence type="predicted"/>
<dbReference type="KEGG" id="pml:ATP_00012"/>
<keyword evidence="4" id="KW-1185">Reference proteome</keyword>
<protein>
    <recommendedName>
        <fullName evidence="5">Lipoprotein</fullName>
    </recommendedName>
</protein>
<dbReference type="Proteomes" id="UP000002020">
    <property type="component" value="Chromosome"/>
</dbReference>
<evidence type="ECO:0000313" key="2">
    <source>
        <dbReference type="EMBL" id="CAP18199.1"/>
    </source>
</evidence>
<evidence type="ECO:0000313" key="3">
    <source>
        <dbReference type="EMBL" id="CAP18673.1"/>
    </source>
</evidence>
<feature type="transmembrane region" description="Helical" evidence="1">
    <location>
        <begin position="6"/>
        <end position="29"/>
    </location>
</feature>
<keyword evidence="1" id="KW-1133">Transmembrane helix</keyword>
<evidence type="ECO:0000313" key="4">
    <source>
        <dbReference type="Proteomes" id="UP000002020"/>
    </source>
</evidence>
<dbReference type="AlphaFoldDB" id="B3R035"/>
<evidence type="ECO:0000256" key="1">
    <source>
        <dbReference type="SAM" id="Phobius"/>
    </source>
</evidence>
<gene>
    <name evidence="2" type="ordered locus">ATP_00012</name>
    <name evidence="3" type="ordered locus">ATP_00486</name>
</gene>
<sequence length="136" mass="16301">MHNLKLNIKTLIILIINLVLIFLVSCNIIKAQSDSKHFLNLEEKPNKELLESKILSQKEKKSLTLKRDIKQNEYELKKDQGNRFFILQKRREGNFFHRTIYFFKGLYEFMREDWKSSFFGISTIVIIFLIIIFILS</sequence>
<keyword evidence="1" id="KW-0472">Membrane</keyword>
<dbReference type="EMBL" id="CU469464">
    <property type="protein sequence ID" value="CAP18199.1"/>
    <property type="molecule type" value="Genomic_DNA"/>
</dbReference>
<dbReference type="HOGENOM" id="CLU_1871113_0_0_14"/>
<dbReference type="EMBL" id="CU469464">
    <property type="protein sequence ID" value="CAP18673.1"/>
    <property type="molecule type" value="Genomic_DNA"/>
</dbReference>
<dbReference type="PROSITE" id="PS51257">
    <property type="entry name" value="PROKAR_LIPOPROTEIN"/>
    <property type="match status" value="1"/>
</dbReference>
<accession>B3R035</accession>
<name>B3R035_PHYMT</name>
<keyword evidence="1" id="KW-0812">Transmembrane</keyword>
<feature type="transmembrane region" description="Helical" evidence="1">
    <location>
        <begin position="117"/>
        <end position="135"/>
    </location>
</feature>
<dbReference type="KEGG" id="pml:ATP_00486"/>
<organism evidence="4">
    <name type="scientific">Phytoplasma mali (strain AT)</name>
    <dbReference type="NCBI Taxonomy" id="482235"/>
    <lineage>
        <taxon>Bacteria</taxon>
        <taxon>Bacillati</taxon>
        <taxon>Mycoplasmatota</taxon>
        <taxon>Mollicutes</taxon>
        <taxon>Acholeplasmatales</taxon>
        <taxon>Acholeplasmataceae</taxon>
        <taxon>Candidatus Phytoplasma</taxon>
        <taxon>16SrX (Apple proliferation group)</taxon>
    </lineage>
</organism>
<reference evidence="2 4" key="1">
    <citation type="journal article" date="2008" name="BMC Genomics">
        <title>The linear chromosome of the plant-pathogenic mycoplasma 'Candidatus Phytoplasma mali'.</title>
        <authorList>
            <person name="Kube M."/>
            <person name="Schneider B."/>
            <person name="Kuhl H."/>
            <person name="Dandekar T."/>
            <person name="Heitmann K."/>
            <person name="Migdoll A.M."/>
            <person name="Reinhardt R."/>
            <person name="Seemueller E."/>
        </authorList>
    </citation>
    <scope>NUCLEOTIDE SEQUENCE [LARGE SCALE GENOMIC DNA]</scope>
    <source>
        <strain evidence="2 4">AT</strain>
    </source>
</reference>